<reference evidence="1" key="1">
    <citation type="journal article" date="2019" name="BMC Genomics">
        <title>A new reference genome for Sorghum bicolor reveals high levels of sequence similarity between sweet and grain genotypes: implications for the genetics of sugar metabolism.</title>
        <authorList>
            <person name="Cooper E.A."/>
            <person name="Brenton Z.W."/>
            <person name="Flinn B.S."/>
            <person name="Jenkins J."/>
            <person name="Shu S."/>
            <person name="Flowers D."/>
            <person name="Luo F."/>
            <person name="Wang Y."/>
            <person name="Xia P."/>
            <person name="Barry K."/>
            <person name="Daum C."/>
            <person name="Lipzen A."/>
            <person name="Yoshinaga Y."/>
            <person name="Schmutz J."/>
            <person name="Saski C."/>
            <person name="Vermerris W."/>
            <person name="Kresovich S."/>
        </authorList>
    </citation>
    <scope>NUCLEOTIDE SEQUENCE</scope>
</reference>
<proteinExistence type="predicted"/>
<dbReference type="Proteomes" id="UP000807115">
    <property type="component" value="Chromosome 6"/>
</dbReference>
<dbReference type="PANTHER" id="PTHR32133:SF409">
    <property type="entry name" value="F-BOX DOMAIN-CONTAINING PROTEIN"/>
    <property type="match status" value="1"/>
</dbReference>
<accession>A0A921UBE5</accession>
<sequence length="114" mass="12483">MLYLLAREAEGTVVGDDGRWVQRRVIDLKTLLPDGNLKRQPCLSGVAQDANVIFVSTEDGVFSINHGGSSSLQARKVCKMGVVNNWMYPFVSFYTESLLLKLASGRLPAPVGNQ</sequence>
<organism evidence="1 2">
    <name type="scientific">Sorghum bicolor</name>
    <name type="common">Sorghum</name>
    <name type="synonym">Sorghum vulgare</name>
    <dbReference type="NCBI Taxonomy" id="4558"/>
    <lineage>
        <taxon>Eukaryota</taxon>
        <taxon>Viridiplantae</taxon>
        <taxon>Streptophyta</taxon>
        <taxon>Embryophyta</taxon>
        <taxon>Tracheophyta</taxon>
        <taxon>Spermatophyta</taxon>
        <taxon>Magnoliopsida</taxon>
        <taxon>Liliopsida</taxon>
        <taxon>Poales</taxon>
        <taxon>Poaceae</taxon>
        <taxon>PACMAD clade</taxon>
        <taxon>Panicoideae</taxon>
        <taxon>Andropogonodae</taxon>
        <taxon>Andropogoneae</taxon>
        <taxon>Sorghinae</taxon>
        <taxon>Sorghum</taxon>
    </lineage>
</organism>
<dbReference type="EMBL" id="CM027685">
    <property type="protein sequence ID" value="KAG0525792.1"/>
    <property type="molecule type" value="Genomic_DNA"/>
</dbReference>
<evidence type="ECO:0000313" key="2">
    <source>
        <dbReference type="Proteomes" id="UP000807115"/>
    </source>
</evidence>
<protein>
    <submittedName>
        <fullName evidence="1">Uncharacterized protein</fullName>
    </submittedName>
</protein>
<evidence type="ECO:0000313" key="1">
    <source>
        <dbReference type="EMBL" id="KAG0525792.1"/>
    </source>
</evidence>
<name>A0A921UBE5_SORBI</name>
<gene>
    <name evidence="1" type="ORF">BDA96_06G087700</name>
</gene>
<dbReference type="PANTHER" id="PTHR32133">
    <property type="entry name" value="OS07G0120400 PROTEIN"/>
    <property type="match status" value="1"/>
</dbReference>
<reference evidence="1" key="2">
    <citation type="submission" date="2020-10" db="EMBL/GenBank/DDBJ databases">
        <authorList>
            <person name="Cooper E.A."/>
            <person name="Brenton Z.W."/>
            <person name="Flinn B.S."/>
            <person name="Jenkins J."/>
            <person name="Shu S."/>
            <person name="Flowers D."/>
            <person name="Luo F."/>
            <person name="Wang Y."/>
            <person name="Xia P."/>
            <person name="Barry K."/>
            <person name="Daum C."/>
            <person name="Lipzen A."/>
            <person name="Yoshinaga Y."/>
            <person name="Schmutz J."/>
            <person name="Saski C."/>
            <person name="Vermerris W."/>
            <person name="Kresovich S."/>
        </authorList>
    </citation>
    <scope>NUCLEOTIDE SEQUENCE</scope>
</reference>
<comment type="caution">
    <text evidence="1">The sequence shown here is derived from an EMBL/GenBank/DDBJ whole genome shotgun (WGS) entry which is preliminary data.</text>
</comment>
<dbReference type="AlphaFoldDB" id="A0A921UBE5"/>